<dbReference type="SMART" id="SM00698">
    <property type="entry name" value="MORN"/>
    <property type="match status" value="5"/>
</dbReference>
<dbReference type="PANTHER" id="PTHR43215:SF14">
    <property type="entry name" value="RADIAL SPOKE HEAD 1 HOMOLOG"/>
    <property type="match status" value="1"/>
</dbReference>
<proteinExistence type="predicted"/>
<gene>
    <name evidence="2" type="primary">PIP5K3</name>
    <name evidence="2" type="ORF">SNAT2548_LOCUS29876</name>
</gene>
<accession>A0A812TFG8</accession>
<dbReference type="PANTHER" id="PTHR43215">
    <property type="entry name" value="RADIAL SPOKE HEAD 1 HOMOLOG"/>
    <property type="match status" value="1"/>
</dbReference>
<dbReference type="SUPFAM" id="SSF82185">
    <property type="entry name" value="Histone H3 K4-specific methyltransferase SET7/9 N-terminal domain"/>
    <property type="match status" value="1"/>
</dbReference>
<dbReference type="Pfam" id="PF02493">
    <property type="entry name" value="MORN"/>
    <property type="match status" value="5"/>
</dbReference>
<dbReference type="Gene3D" id="2.20.110.10">
    <property type="entry name" value="Histone H3 K4-specific methyltransferase SET7/9 N-terminal domain"/>
    <property type="match status" value="3"/>
</dbReference>
<protein>
    <submittedName>
        <fullName evidence="2">PIP5K3 protein</fullName>
    </submittedName>
</protein>
<comment type="caution">
    <text evidence="2">The sequence shown here is derived from an EMBL/GenBank/DDBJ whole genome shotgun (WGS) entry which is preliminary data.</text>
</comment>
<keyword evidence="1" id="KW-0677">Repeat</keyword>
<organism evidence="2 3">
    <name type="scientific">Symbiodinium natans</name>
    <dbReference type="NCBI Taxonomy" id="878477"/>
    <lineage>
        <taxon>Eukaryota</taxon>
        <taxon>Sar</taxon>
        <taxon>Alveolata</taxon>
        <taxon>Dinophyceae</taxon>
        <taxon>Suessiales</taxon>
        <taxon>Symbiodiniaceae</taxon>
        <taxon>Symbiodinium</taxon>
    </lineage>
</organism>
<dbReference type="Proteomes" id="UP000604046">
    <property type="component" value="Unassembled WGS sequence"/>
</dbReference>
<dbReference type="InterPro" id="IPR003409">
    <property type="entry name" value="MORN"/>
</dbReference>
<sequence length="230" mass="26002">MPLNSDTVFSSKFSALCPLPHPSCASADVCSLPKHATVSALSVVQDIKTESAEAGQDMVLLVLVHPAVPGMSGEERQFVTYQDGSTYTGMIKNGKRHGHGVWQSKSCQYEGQWKEDQQDGNGRQTWSDGRVYEGQFHKGRFSGTGKMVWHTQKGMLVYEGQYKDDLKDGHGMFIWPDGRTYDGEWREGKRHGRGTYITAKAERKVGYWVEDKFDRWEKDAQGFSSRWTHV</sequence>
<evidence type="ECO:0000313" key="3">
    <source>
        <dbReference type="Proteomes" id="UP000604046"/>
    </source>
</evidence>
<reference evidence="2" key="1">
    <citation type="submission" date="2021-02" db="EMBL/GenBank/DDBJ databases">
        <authorList>
            <person name="Dougan E. K."/>
            <person name="Rhodes N."/>
            <person name="Thang M."/>
            <person name="Chan C."/>
        </authorList>
    </citation>
    <scope>NUCLEOTIDE SEQUENCE</scope>
</reference>
<name>A0A812TFG8_9DINO</name>
<evidence type="ECO:0000256" key="1">
    <source>
        <dbReference type="ARBA" id="ARBA00022737"/>
    </source>
</evidence>
<dbReference type="OrthoDB" id="294378at2759"/>
<evidence type="ECO:0000313" key="2">
    <source>
        <dbReference type="EMBL" id="CAE7533178.1"/>
    </source>
</evidence>
<dbReference type="EMBL" id="CAJNDS010002580">
    <property type="protein sequence ID" value="CAE7533178.1"/>
    <property type="molecule type" value="Genomic_DNA"/>
</dbReference>
<keyword evidence="3" id="KW-1185">Reference proteome</keyword>
<dbReference type="AlphaFoldDB" id="A0A812TFG8"/>